<evidence type="ECO:0000256" key="5">
    <source>
        <dbReference type="ARBA" id="ARBA00022840"/>
    </source>
</evidence>
<dbReference type="InterPro" id="IPR027417">
    <property type="entry name" value="P-loop_NTPase"/>
</dbReference>
<name>A0AAW7MGI1_9BURK</name>
<dbReference type="InterPro" id="IPR018145">
    <property type="entry name" value="CagE_TrbE_VirB_cntrl_dom"/>
</dbReference>
<evidence type="ECO:0000256" key="1">
    <source>
        <dbReference type="ARBA" id="ARBA00004370"/>
    </source>
</evidence>
<dbReference type="EMBL" id="QAID01000026">
    <property type="protein sequence ID" value="MDN4576835.1"/>
    <property type="molecule type" value="Genomic_DNA"/>
</dbReference>
<organism evidence="10 13">
    <name type="scientific">Pandoraea cepalis</name>
    <dbReference type="NCBI Taxonomy" id="2508294"/>
    <lineage>
        <taxon>Bacteria</taxon>
        <taxon>Pseudomonadati</taxon>
        <taxon>Pseudomonadota</taxon>
        <taxon>Betaproteobacteria</taxon>
        <taxon>Burkholderiales</taxon>
        <taxon>Burkholderiaceae</taxon>
        <taxon>Pandoraea</taxon>
    </lineage>
</organism>
<dbReference type="InterPro" id="IPR004346">
    <property type="entry name" value="CagE_TrbE_VirB"/>
</dbReference>
<evidence type="ECO:0000256" key="6">
    <source>
        <dbReference type="ARBA" id="ARBA00022989"/>
    </source>
</evidence>
<evidence type="ECO:0000256" key="2">
    <source>
        <dbReference type="ARBA" id="ARBA00006512"/>
    </source>
</evidence>
<evidence type="ECO:0000313" key="10">
    <source>
        <dbReference type="EMBL" id="MDN4571819.1"/>
    </source>
</evidence>
<evidence type="ECO:0000256" key="8">
    <source>
        <dbReference type="SAM" id="Phobius"/>
    </source>
</evidence>
<sequence length="951" mass="105780">MSSLDLRDTIFKGCTRPAMLMGVPIGPFIGAVGTLLIAGMWTFIVSPVAALIVLSMLIPVVVTMRAITRYDDQRLRQTFMQLRLRLLQRNRKLWGAHAYSPTGKFKRRAAGGAGRAAPKFDAEAAREVPVADFVPYSSHLTDTIIRTREGDFLRIFRLEGIAFETADPVDILARHEGFNSLVRSFGTGNVALWSHRISRRVSDRFSARYANDRIDAMADAYYDGFAGYRMMARDQYLTVIYRPVRSKTGKVLRQAPRTLDAIREAEHTAIKALDDLGRDVMQSLARYRPEALGTYQHNGRDYSRALEFLGYLLNRVWERVPVPSGRIAEALPTSRLFFGGEKLELRTANGRQYGVMLDLKDYPETSEPGMLNGLLYGNFESIETQSFSILDRASAKTVLERQRGRLIAGEDAASSQIAAMDQALDGLVNGTFVLGEYHYSLAVFGETQAEAERAVSMARATLQDAGFQVAMADLVADSAWFAQLPANWRYRTREATLSSRNFCGLSSFHNFMSGKRQGNPWGEAIAILKSPSGQPVYLNCHVTPEDRDSFDAKALAHTLIVGQAGSGKTALEMFILAMLTKYGVSIALFDKDRGCEIAIRWMGGTYLRMKRGESTGLNPFWLEPTPGNVDFWVRVVTRCVTRAEKPLTTKQEADIWTAVQAVAGMPREVRRLSMVLQLLPKDGEDSLYERLAKWCRPGRLGWVLDNATDQIAGSVAQSQIFGFDDTELIDDPEIAPLVTMTMLHYTDLKIDGNRFVVVLAEFWKRLQSDVYTSFAEDMQRTGRKENTFAIYDTQSPAEVIASPAAKALIGQMATVIYLPNPTADAADYIDGFKLSKAEFDIVRNLGETSRRALIKQGSRSCVVTLDLSGLNAGQGEAIDILSGSKDNVELLDEIRAEVGDDPEKWLPVFQQRLATRRDVQSNAKQKIRSRPITPFAVLPASLANPTEARHG</sequence>
<evidence type="ECO:0000256" key="7">
    <source>
        <dbReference type="ARBA" id="ARBA00023136"/>
    </source>
</evidence>
<feature type="transmembrane region" description="Helical" evidence="8">
    <location>
        <begin position="20"/>
        <end position="42"/>
    </location>
</feature>
<feature type="transmembrane region" description="Helical" evidence="8">
    <location>
        <begin position="48"/>
        <end position="67"/>
    </location>
</feature>
<dbReference type="Gene3D" id="3.40.50.300">
    <property type="entry name" value="P-loop containing nucleotide triphosphate hydrolases"/>
    <property type="match status" value="1"/>
</dbReference>
<evidence type="ECO:0000313" key="13">
    <source>
        <dbReference type="Proteomes" id="UP001172791"/>
    </source>
</evidence>
<comment type="caution">
    <text evidence="10">The sequence shown here is derived from an EMBL/GenBank/DDBJ whole genome shotgun (WGS) entry which is preliminary data.</text>
</comment>
<dbReference type="GO" id="GO:0016020">
    <property type="term" value="C:membrane"/>
    <property type="evidence" value="ECO:0007669"/>
    <property type="project" value="UniProtKB-SubCell"/>
</dbReference>
<keyword evidence="7 8" id="KW-0472">Membrane</keyword>
<dbReference type="RefSeq" id="WP_244136733.1">
    <property type="nucleotide sequence ID" value="NZ_QAIC01000021.1"/>
</dbReference>
<dbReference type="PANTHER" id="PTHR30121:SF12">
    <property type="entry name" value="TYPE IV SECRETION SYSTEM PROTEIN CAGE"/>
    <property type="match status" value="1"/>
</dbReference>
<dbReference type="Pfam" id="PF05101">
    <property type="entry name" value="VirB3"/>
    <property type="match status" value="1"/>
</dbReference>
<proteinExistence type="inferred from homology"/>
<keyword evidence="4" id="KW-0547">Nucleotide-binding</keyword>
<dbReference type="SUPFAM" id="SSF52540">
    <property type="entry name" value="P-loop containing nucleoside triphosphate hydrolases"/>
    <property type="match status" value="1"/>
</dbReference>
<evidence type="ECO:0000259" key="9">
    <source>
        <dbReference type="Pfam" id="PF03135"/>
    </source>
</evidence>
<dbReference type="Proteomes" id="UP001172788">
    <property type="component" value="Unassembled WGS sequence"/>
</dbReference>
<evidence type="ECO:0000313" key="11">
    <source>
        <dbReference type="EMBL" id="MDN4576835.1"/>
    </source>
</evidence>
<dbReference type="NCBIfam" id="TIGR00929">
    <property type="entry name" value="VirB4_CagE"/>
    <property type="match status" value="1"/>
</dbReference>
<evidence type="ECO:0000313" key="12">
    <source>
        <dbReference type="Proteomes" id="UP001172788"/>
    </source>
</evidence>
<accession>A0AAW7MGI1</accession>
<dbReference type="Pfam" id="PF03135">
    <property type="entry name" value="CagE_TrbE_VirB"/>
    <property type="match status" value="1"/>
</dbReference>
<evidence type="ECO:0000256" key="3">
    <source>
        <dbReference type="ARBA" id="ARBA00022692"/>
    </source>
</evidence>
<gene>
    <name evidence="10" type="ORF">DBA34_00860</name>
    <name evidence="11" type="ORF">DBB29_01685</name>
</gene>
<dbReference type="GO" id="GO:0005524">
    <property type="term" value="F:ATP binding"/>
    <property type="evidence" value="ECO:0007669"/>
    <property type="project" value="UniProtKB-KW"/>
</dbReference>
<dbReference type="AlphaFoldDB" id="A0AAW7MGI1"/>
<keyword evidence="3 8" id="KW-0812">Transmembrane</keyword>
<evidence type="ECO:0000256" key="4">
    <source>
        <dbReference type="ARBA" id="ARBA00022741"/>
    </source>
</evidence>
<keyword evidence="5" id="KW-0067">ATP-binding</keyword>
<protein>
    <submittedName>
        <fullName evidence="10">VirB4 family type IV secretion/conjugal transfer ATPase</fullName>
    </submittedName>
</protein>
<keyword evidence="6 8" id="KW-1133">Transmembrane helix</keyword>
<dbReference type="EMBL" id="QAIC01000021">
    <property type="protein sequence ID" value="MDN4571819.1"/>
    <property type="molecule type" value="Genomic_DNA"/>
</dbReference>
<comment type="similarity">
    <text evidence="2">Belongs to the TrbE/VirB4 family.</text>
</comment>
<dbReference type="PANTHER" id="PTHR30121">
    <property type="entry name" value="UNCHARACTERIZED PROTEIN YJGR-RELATED"/>
    <property type="match status" value="1"/>
</dbReference>
<feature type="domain" description="CagE TrbE VirB component of type IV transporter system central" evidence="9">
    <location>
        <begin position="291"/>
        <end position="493"/>
    </location>
</feature>
<reference evidence="10" key="1">
    <citation type="submission" date="2018-04" db="EMBL/GenBank/DDBJ databases">
        <authorList>
            <person name="Jy Z."/>
        </authorList>
    </citation>
    <scope>NUCLEOTIDE SEQUENCE</scope>
    <source>
        <strain evidence="11">AS13</strain>
        <strain evidence="10">LA18</strain>
    </source>
</reference>
<dbReference type="InterPro" id="IPR051162">
    <property type="entry name" value="T4SS_component"/>
</dbReference>
<dbReference type="Proteomes" id="UP001172791">
    <property type="component" value="Unassembled WGS sequence"/>
</dbReference>
<dbReference type="InterPro" id="IPR007792">
    <property type="entry name" value="T4SS_VirB3/TrbD/AvhB"/>
</dbReference>
<keyword evidence="12" id="KW-1185">Reference proteome</keyword>
<comment type="subcellular location">
    <subcellularLocation>
        <location evidence="1">Membrane</location>
    </subcellularLocation>
</comment>